<keyword evidence="5 8" id="KW-0548">Nucleotidyltransferase</keyword>
<geneLocation type="mitochondrion" evidence="11"/>
<accession>A0A8F1ACS2</accession>
<dbReference type="Gene3D" id="1.10.287.280">
    <property type="match status" value="1"/>
</dbReference>
<comment type="function">
    <text evidence="8">DNA-dependent RNA polymerase catalyzes the transcription of DNA into RNA using the four ribonucleoside triphosphates as substrates.</text>
</comment>
<dbReference type="GO" id="GO:0003899">
    <property type="term" value="F:DNA-directed RNA polymerase activity"/>
    <property type="evidence" value="ECO:0007669"/>
    <property type="project" value="UniProtKB-EC"/>
</dbReference>
<gene>
    <name evidence="11" type="primary">rpo</name>
</gene>
<dbReference type="InterPro" id="IPR043502">
    <property type="entry name" value="DNA/RNA_pol_sf"/>
</dbReference>
<keyword evidence="3 8" id="KW-0240">DNA-directed RNA polymerase</keyword>
<comment type="catalytic activity">
    <reaction evidence="7 8">
        <text>RNA(n) + a ribonucleoside 5'-triphosphate = RNA(n+1) + diphosphate</text>
        <dbReference type="Rhea" id="RHEA:21248"/>
        <dbReference type="Rhea" id="RHEA-COMP:14527"/>
        <dbReference type="Rhea" id="RHEA-COMP:17342"/>
        <dbReference type="ChEBI" id="CHEBI:33019"/>
        <dbReference type="ChEBI" id="CHEBI:61557"/>
        <dbReference type="ChEBI" id="CHEBI:140395"/>
        <dbReference type="EC" id="2.7.7.6"/>
    </reaction>
</comment>
<dbReference type="GO" id="GO:0006390">
    <property type="term" value="P:mitochondrial transcription"/>
    <property type="evidence" value="ECO:0007669"/>
    <property type="project" value="TreeGrafter"/>
</dbReference>
<geneLocation type="plasmid" evidence="11">
    <name>pTB_2</name>
</geneLocation>
<organism evidence="11">
    <name type="scientific">Termitomyces bulborhizus</name>
    <dbReference type="NCBI Taxonomy" id="858892"/>
    <lineage>
        <taxon>Eukaryota</taxon>
        <taxon>Fungi</taxon>
        <taxon>Dikarya</taxon>
        <taxon>Basidiomycota</taxon>
        <taxon>Agaricomycotina</taxon>
        <taxon>Agaricomycetes</taxon>
        <taxon>Agaricomycetidae</taxon>
        <taxon>Agaricales</taxon>
        <taxon>Tricholomatineae</taxon>
        <taxon>Lyophyllaceae</taxon>
        <taxon>Termitomyces</taxon>
    </lineage>
</organism>
<dbReference type="PROSITE" id="PS00489">
    <property type="entry name" value="RNA_POL_PHAGE_2"/>
    <property type="match status" value="1"/>
</dbReference>
<keyword evidence="11" id="KW-0496">Mitochondrion</keyword>
<dbReference type="GO" id="GO:0034245">
    <property type="term" value="C:mitochondrial DNA-directed RNA polymerase complex"/>
    <property type="evidence" value="ECO:0007669"/>
    <property type="project" value="TreeGrafter"/>
</dbReference>
<dbReference type="Gene3D" id="1.10.1320.10">
    <property type="entry name" value="DNA-directed RNA polymerase, N-terminal domain"/>
    <property type="match status" value="1"/>
</dbReference>
<dbReference type="EC" id="2.7.7.6" evidence="2 8"/>
<dbReference type="InterPro" id="IPR046950">
    <property type="entry name" value="DNA-dir_Rpol_C_phage-type"/>
</dbReference>
<evidence type="ECO:0000256" key="9">
    <source>
        <dbReference type="SAM" id="MobiDB-lite"/>
    </source>
</evidence>
<feature type="region of interest" description="Disordered" evidence="9">
    <location>
        <begin position="194"/>
        <end position="283"/>
    </location>
</feature>
<evidence type="ECO:0000256" key="8">
    <source>
        <dbReference type="RuleBase" id="RU003805"/>
    </source>
</evidence>
<evidence type="ECO:0000256" key="2">
    <source>
        <dbReference type="ARBA" id="ARBA00012418"/>
    </source>
</evidence>
<evidence type="ECO:0000256" key="5">
    <source>
        <dbReference type="ARBA" id="ARBA00022695"/>
    </source>
</evidence>
<dbReference type="PANTHER" id="PTHR10102:SF0">
    <property type="entry name" value="DNA-DIRECTED RNA POLYMERASE, MITOCHONDRIAL"/>
    <property type="match status" value="1"/>
</dbReference>
<keyword evidence="6 8" id="KW-0804">Transcription</keyword>
<dbReference type="PROSITE" id="PS00900">
    <property type="entry name" value="RNA_POL_PHAGE_1"/>
    <property type="match status" value="1"/>
</dbReference>
<feature type="compositionally biased region" description="Basic and acidic residues" evidence="9">
    <location>
        <begin position="237"/>
        <end position="246"/>
    </location>
</feature>
<reference evidence="11" key="1">
    <citation type="submission" date="2021-04" db="EMBL/GenBank/DDBJ databases">
        <title>Transfer of mitochondrial tRNA genes to linear plasmids in fungi facilitates loss of such genes from mitochondrial DNA.</title>
        <authorList>
            <person name="Nieuwenhuis M."/>
            <person name="Groeneveld J."/>
            <person name="Aanen D.K."/>
        </authorList>
    </citation>
    <scope>NUCLEOTIDE SEQUENCE</scope>
    <source>
        <plasmid evidence="11">pTB_2</plasmid>
    </source>
</reference>
<evidence type="ECO:0000256" key="4">
    <source>
        <dbReference type="ARBA" id="ARBA00022679"/>
    </source>
</evidence>
<dbReference type="GO" id="GO:0003677">
    <property type="term" value="F:DNA binding"/>
    <property type="evidence" value="ECO:0007669"/>
    <property type="project" value="InterPro"/>
</dbReference>
<feature type="compositionally biased region" description="Polar residues" evidence="9">
    <location>
        <begin position="247"/>
        <end position="266"/>
    </location>
</feature>
<sequence>MNKTNLKISIITYNRNYSTRRPSSDKKDFYNVVALSAPDISQNNNKRDSSIASVLYLEEFSFNASVFDRMSDLNYSKIVVVIVGLDQDISNGVETIRYAGAQCVIEIVQAKRGYFFSDKCFQFFLKENKEKNYEVFLVFKNISWNTICANFAKKDLDISGGSTNKRHLLSPIQYKLSIFLYLIKGNFSSQTVRSSFHKKREEGDKKRMDYNSKELKKAKNELKNPKKSEENSVEIKNNTDNEELNKSKSSPENNQPLTSNIKNPFISQKREMHTSTKKNKIVKTTKIETSLPPSPLSLNLLDKKNKIGDYLNSIKELISETKNSEEGKRREIQLLIENSWISIIEKKLDDERYLINTHQNFLYNHINKARLTLDIMAENNFLIKKFPEVGNDLNKLEFLILTFTLSLSLYTWSSYNYIAIKLGKELLYLNYKLKYKKKKSNSNSIKGFETYRKELNLKSETEFYLKLGDFFLSIFQQFPHDIFIRKINLKSYFTGEAYTLDVNKDYLEDIKNNLIINPNTLPMICKPNEWSDSKFGGYLLNENKHEDIVTSSKEFAHKIVNKDSIYKTVNYLNSIKFEINSKLLDYLYSEEGSYILEKIIPENVLQRTITLKIAQIYRDSYFYLNTNTDWRGRIYTQSFYISYQGGDLSSAVLNFFEGSELTEEGKFYFYIYGANSHNENGLSKESFEKRLNWVKTNYNKIINLDKNLILSADNPFIFTAFCLNMRDIHNDPKTIIKTPVFLDATCSGIQHLAGLMKDLELGTHTNLIESSYQNKPEDIYSMLLKPINEAINNFGLENPEYIELSLVQLTRKEVKPSIMTKVYNVTIYGISQQLQSLLKTIFISKKDENSINEKLEEKPIDLIEKKLKESIKKEKTKFICLAKNNKTVLLTQKDIYKIAEIIHNQIFVCFPSLNYIYNYFIEVTKISSKLGIQLTWITPAGLEITQHYLKRKKKIISISLLGKTKKLVLRENDSKLDASKQSQAIIPNIIHSLDASHLMNLIKTASENNFNPIITIHDCFGTLPNQMGTLEHRVKKEFILLYSKSAFLTNFHNRFIQSLTDNHFEIINENEKSYIILSPSSRIEIPSEPRMGELDVENIINSKYIIS</sequence>
<dbReference type="InterPro" id="IPR037159">
    <property type="entry name" value="RNA_POL_N_sf"/>
</dbReference>
<dbReference type="PANTHER" id="PTHR10102">
    <property type="entry name" value="DNA-DIRECTED RNA POLYMERASE, MITOCHONDRIAL"/>
    <property type="match status" value="1"/>
</dbReference>
<feature type="domain" description="DNA-directed RNA polymerase C-terminal" evidence="10">
    <location>
        <begin position="660"/>
        <end position="1107"/>
    </location>
</feature>
<dbReference type="AlphaFoldDB" id="A0A8F1ACS2"/>
<evidence type="ECO:0000256" key="7">
    <source>
        <dbReference type="ARBA" id="ARBA00048552"/>
    </source>
</evidence>
<name>A0A8F1ACS2_9AGAR</name>
<keyword evidence="11" id="KW-0614">Plasmid</keyword>
<comment type="similarity">
    <text evidence="1 8">Belongs to the phage and mitochondrial RNA polymerase family.</text>
</comment>
<dbReference type="EMBL" id="MW874132">
    <property type="protein sequence ID" value="QWO71393.1"/>
    <property type="molecule type" value="Genomic_DNA"/>
</dbReference>
<evidence type="ECO:0000313" key="11">
    <source>
        <dbReference type="EMBL" id="QWO71393.1"/>
    </source>
</evidence>
<dbReference type="InterPro" id="IPR002092">
    <property type="entry name" value="DNA-dir_Rpol_phage-type"/>
</dbReference>
<keyword evidence="4 8" id="KW-0808">Transferase</keyword>
<evidence type="ECO:0000256" key="3">
    <source>
        <dbReference type="ARBA" id="ARBA00022478"/>
    </source>
</evidence>
<dbReference type="Gene3D" id="1.10.150.20">
    <property type="entry name" value="5' to 3' exonuclease, C-terminal subdomain"/>
    <property type="match status" value="1"/>
</dbReference>
<dbReference type="Pfam" id="PF00940">
    <property type="entry name" value="RNA_pol"/>
    <property type="match status" value="1"/>
</dbReference>
<evidence type="ECO:0000256" key="6">
    <source>
        <dbReference type="ARBA" id="ARBA00023163"/>
    </source>
</evidence>
<evidence type="ECO:0000256" key="1">
    <source>
        <dbReference type="ARBA" id="ARBA00009493"/>
    </source>
</evidence>
<proteinExistence type="inferred from homology"/>
<dbReference type="SUPFAM" id="SSF56672">
    <property type="entry name" value="DNA/RNA polymerases"/>
    <property type="match status" value="1"/>
</dbReference>
<protein>
    <recommendedName>
        <fullName evidence="2 8">DNA-directed RNA polymerase</fullName>
        <ecNumber evidence="2 8">2.7.7.6</ecNumber>
    </recommendedName>
</protein>
<evidence type="ECO:0000259" key="10">
    <source>
        <dbReference type="Pfam" id="PF00940"/>
    </source>
</evidence>
<feature type="compositionally biased region" description="Basic and acidic residues" evidence="9">
    <location>
        <begin position="199"/>
        <end position="230"/>
    </location>
</feature>